<dbReference type="Proteomes" id="UP000695022">
    <property type="component" value="Unplaced"/>
</dbReference>
<gene>
    <name evidence="5" type="primary">LOC106809614</name>
</gene>
<keyword evidence="4" id="KW-1185">Reference proteome</keyword>
<organism evidence="4 5">
    <name type="scientific">Priapulus caudatus</name>
    <name type="common">Priapulid worm</name>
    <dbReference type="NCBI Taxonomy" id="37621"/>
    <lineage>
        <taxon>Eukaryota</taxon>
        <taxon>Metazoa</taxon>
        <taxon>Ecdysozoa</taxon>
        <taxon>Scalidophora</taxon>
        <taxon>Priapulida</taxon>
        <taxon>Priapulimorpha</taxon>
        <taxon>Priapulimorphida</taxon>
        <taxon>Priapulidae</taxon>
        <taxon>Priapulus</taxon>
    </lineage>
</organism>
<evidence type="ECO:0000313" key="4">
    <source>
        <dbReference type="Proteomes" id="UP000695022"/>
    </source>
</evidence>
<dbReference type="Gene3D" id="3.30.300.30">
    <property type="match status" value="1"/>
</dbReference>
<name>A0ABM1E7S6_PRICU</name>
<dbReference type="PANTHER" id="PTHR24096:SF149">
    <property type="entry name" value="AMP-BINDING DOMAIN-CONTAINING PROTEIN-RELATED"/>
    <property type="match status" value="1"/>
</dbReference>
<evidence type="ECO:0000259" key="3">
    <source>
        <dbReference type="Pfam" id="PF13193"/>
    </source>
</evidence>
<dbReference type="Pfam" id="PF13193">
    <property type="entry name" value="AMP-binding_C"/>
    <property type="match status" value="1"/>
</dbReference>
<dbReference type="InterPro" id="IPR025110">
    <property type="entry name" value="AMP-bd_C"/>
</dbReference>
<reference evidence="5" key="1">
    <citation type="submission" date="2025-08" db="UniProtKB">
        <authorList>
            <consortium name="RefSeq"/>
        </authorList>
    </citation>
    <scope>IDENTIFICATION</scope>
</reference>
<dbReference type="GeneID" id="106809614"/>
<proteinExistence type="inferred from homology"/>
<keyword evidence="2" id="KW-0436">Ligase</keyword>
<evidence type="ECO:0000256" key="2">
    <source>
        <dbReference type="ARBA" id="ARBA00022598"/>
    </source>
</evidence>
<dbReference type="RefSeq" id="XP_014668247.1">
    <property type="nucleotide sequence ID" value="XM_014812761.1"/>
</dbReference>
<comment type="similarity">
    <text evidence="1">Belongs to the ATP-dependent AMP-binding enzyme family.</text>
</comment>
<protein>
    <submittedName>
        <fullName evidence="5">4-coumarate--CoA ligase-like 7</fullName>
    </submittedName>
</protein>
<accession>A0ABM1E7S6</accession>
<evidence type="ECO:0000256" key="1">
    <source>
        <dbReference type="ARBA" id="ARBA00006432"/>
    </source>
</evidence>
<dbReference type="InterPro" id="IPR045851">
    <property type="entry name" value="AMP-bd_C_sf"/>
</dbReference>
<sequence length="148" mass="16242">MAQQHANGFTWASDGEGVELPASRSVGVEIGILTSAYRDVGYVDEDECLYIVDRIKELIKYKAYQVAPAELEAKLLHHPSVADAAVIGVPDEEAGELPKAYVVRSDQNLLAEDLHSYLREHVGPQKRLRGGIEFVSEIPKSASGKILR</sequence>
<evidence type="ECO:0000313" key="5">
    <source>
        <dbReference type="RefSeq" id="XP_014668247.1"/>
    </source>
</evidence>
<dbReference type="PANTHER" id="PTHR24096">
    <property type="entry name" value="LONG-CHAIN-FATTY-ACID--COA LIGASE"/>
    <property type="match status" value="1"/>
</dbReference>
<dbReference type="SUPFAM" id="SSF56801">
    <property type="entry name" value="Acetyl-CoA synthetase-like"/>
    <property type="match status" value="1"/>
</dbReference>
<feature type="domain" description="AMP-binding enzyme C-terminal" evidence="3">
    <location>
        <begin position="70"/>
        <end position="145"/>
    </location>
</feature>